<sequence length="170" mass="19090">MIKNLAFFMLCSLPWMSQAHPDHTHGESHHHAHAEQGVVQLTHATLRDFLPMASSTAGYFTLANNSQQAVTLLKAEIEGLGRVEVHEHAHVNGMMRMQKIEKLEIAPNSQVEFKPGGYHLMAFEPTKPLKVGENRKLTLYFADGNRVYGLIEVVSLKAQMHNAKNGHQHH</sequence>
<gene>
    <name evidence="2" type="ORF">AT705_10235</name>
</gene>
<dbReference type="RefSeq" id="WP_058796517.1">
    <property type="nucleotide sequence ID" value="NZ_CP013611.1"/>
</dbReference>
<dbReference type="PANTHER" id="PTHR36302:SF1">
    <property type="entry name" value="COPPER CHAPERONE PCU(A)C"/>
    <property type="match status" value="1"/>
</dbReference>
<keyword evidence="1" id="KW-0732">Signal</keyword>
<reference evidence="2 3" key="1">
    <citation type="submission" date="2015-12" db="EMBL/GenBank/DDBJ databases">
        <title>Complete genome sequence of Pseudoalteromonas rubra SCSIO 6842, harboring a conjugative plasmid.</title>
        <authorList>
            <person name="Li B."/>
            <person name="Wang X."/>
        </authorList>
    </citation>
    <scope>NUCLEOTIDE SEQUENCE [LARGE SCALE GENOMIC DNA]</scope>
    <source>
        <strain evidence="2 3">SCSIO 6842</strain>
    </source>
</reference>
<feature type="chain" id="PRO_5006839846" evidence="1">
    <location>
        <begin position="20"/>
        <end position="170"/>
    </location>
</feature>
<dbReference type="PANTHER" id="PTHR36302">
    <property type="entry name" value="BLR7088 PROTEIN"/>
    <property type="match status" value="1"/>
</dbReference>
<dbReference type="SUPFAM" id="SSF110087">
    <property type="entry name" value="DR1885-like metal-binding protein"/>
    <property type="match status" value="1"/>
</dbReference>
<dbReference type="InterPro" id="IPR036182">
    <property type="entry name" value="PCuAC_sf"/>
</dbReference>
<dbReference type="Pfam" id="PF04314">
    <property type="entry name" value="PCuAC"/>
    <property type="match status" value="1"/>
</dbReference>
<evidence type="ECO:0000256" key="1">
    <source>
        <dbReference type="SAM" id="SignalP"/>
    </source>
</evidence>
<evidence type="ECO:0000313" key="3">
    <source>
        <dbReference type="Proteomes" id="UP000069015"/>
    </source>
</evidence>
<dbReference type="EMBL" id="CP013611">
    <property type="protein sequence ID" value="ALU43287.1"/>
    <property type="molecule type" value="Genomic_DNA"/>
</dbReference>
<dbReference type="KEGG" id="prr:AT705_10235"/>
<protein>
    <submittedName>
        <fullName evidence="2">Copper chaperone</fullName>
    </submittedName>
</protein>
<dbReference type="InterPro" id="IPR058248">
    <property type="entry name" value="Lxx211020-like"/>
</dbReference>
<name>A0A0U3I860_9GAMM</name>
<dbReference type="AlphaFoldDB" id="A0A0U3I860"/>
<organism evidence="2 3">
    <name type="scientific">Pseudoalteromonas rubra</name>
    <dbReference type="NCBI Taxonomy" id="43658"/>
    <lineage>
        <taxon>Bacteria</taxon>
        <taxon>Pseudomonadati</taxon>
        <taxon>Pseudomonadota</taxon>
        <taxon>Gammaproteobacteria</taxon>
        <taxon>Alteromonadales</taxon>
        <taxon>Pseudoalteromonadaceae</taxon>
        <taxon>Pseudoalteromonas</taxon>
    </lineage>
</organism>
<proteinExistence type="predicted"/>
<dbReference type="Proteomes" id="UP000069015">
    <property type="component" value="Chromosome 1"/>
</dbReference>
<dbReference type="Gene3D" id="2.60.40.1890">
    <property type="entry name" value="PCu(A)C copper chaperone"/>
    <property type="match status" value="1"/>
</dbReference>
<accession>A0A0U3I860</accession>
<evidence type="ECO:0000313" key="2">
    <source>
        <dbReference type="EMBL" id="ALU43287.1"/>
    </source>
</evidence>
<dbReference type="InterPro" id="IPR007410">
    <property type="entry name" value="LpqE-like"/>
</dbReference>
<feature type="signal peptide" evidence="1">
    <location>
        <begin position="1"/>
        <end position="19"/>
    </location>
</feature>